<protein>
    <recommendedName>
        <fullName evidence="4">Secreted protein</fullName>
    </recommendedName>
</protein>
<proteinExistence type="predicted"/>
<organism evidence="2 3">
    <name type="scientific">Carya illinoinensis</name>
    <name type="common">Pecan</name>
    <dbReference type="NCBI Taxonomy" id="32201"/>
    <lineage>
        <taxon>Eukaryota</taxon>
        <taxon>Viridiplantae</taxon>
        <taxon>Streptophyta</taxon>
        <taxon>Embryophyta</taxon>
        <taxon>Tracheophyta</taxon>
        <taxon>Spermatophyta</taxon>
        <taxon>Magnoliopsida</taxon>
        <taxon>eudicotyledons</taxon>
        <taxon>Gunneridae</taxon>
        <taxon>Pentapetalae</taxon>
        <taxon>rosids</taxon>
        <taxon>fabids</taxon>
        <taxon>Fagales</taxon>
        <taxon>Juglandaceae</taxon>
        <taxon>Carya</taxon>
    </lineage>
</organism>
<dbReference type="Proteomes" id="UP000811609">
    <property type="component" value="Chromosome 4"/>
</dbReference>
<keyword evidence="3" id="KW-1185">Reference proteome</keyword>
<accession>A0A8T1QR59</accession>
<dbReference type="EMBL" id="CM031812">
    <property type="protein sequence ID" value="KAG6656731.1"/>
    <property type="molecule type" value="Genomic_DNA"/>
</dbReference>
<gene>
    <name evidence="2" type="ORF">CIPAW_04G042500</name>
</gene>
<keyword evidence="1" id="KW-0732">Signal</keyword>
<comment type="caution">
    <text evidence="2">The sequence shown here is derived from an EMBL/GenBank/DDBJ whole genome shotgun (WGS) entry which is preliminary data.</text>
</comment>
<sequence>MACKIGLWIVALCVLYIPDCYSRSTSLSHRHPTANSISKMHMQMLIIEQWQNIHPYKLYTSVARNKTNV</sequence>
<evidence type="ECO:0000313" key="3">
    <source>
        <dbReference type="Proteomes" id="UP000811609"/>
    </source>
</evidence>
<reference evidence="2" key="1">
    <citation type="submission" date="2020-12" db="EMBL/GenBank/DDBJ databases">
        <title>WGS assembly of Carya illinoinensis cv. Pawnee.</title>
        <authorList>
            <person name="Platts A."/>
            <person name="Shu S."/>
            <person name="Wright S."/>
            <person name="Barry K."/>
            <person name="Edger P."/>
            <person name="Pires J.C."/>
            <person name="Schmutz J."/>
        </authorList>
    </citation>
    <scope>NUCLEOTIDE SEQUENCE</scope>
    <source>
        <tissue evidence="2">Leaf</tissue>
    </source>
</reference>
<evidence type="ECO:0000256" key="1">
    <source>
        <dbReference type="SAM" id="SignalP"/>
    </source>
</evidence>
<dbReference type="AlphaFoldDB" id="A0A8T1QR59"/>
<evidence type="ECO:0008006" key="4">
    <source>
        <dbReference type="Google" id="ProtNLM"/>
    </source>
</evidence>
<name>A0A8T1QR59_CARIL</name>
<feature type="chain" id="PRO_5035730212" description="Secreted protein" evidence="1">
    <location>
        <begin position="23"/>
        <end position="69"/>
    </location>
</feature>
<feature type="signal peptide" evidence="1">
    <location>
        <begin position="1"/>
        <end position="22"/>
    </location>
</feature>
<evidence type="ECO:0000313" key="2">
    <source>
        <dbReference type="EMBL" id="KAG6656731.1"/>
    </source>
</evidence>